<organism evidence="2 3">
    <name type="scientific">Streptomyces stelliscabiei</name>
    <dbReference type="NCBI Taxonomy" id="146820"/>
    <lineage>
        <taxon>Bacteria</taxon>
        <taxon>Bacillati</taxon>
        <taxon>Actinomycetota</taxon>
        <taxon>Actinomycetes</taxon>
        <taxon>Kitasatosporales</taxon>
        <taxon>Streptomycetaceae</taxon>
        <taxon>Streptomyces</taxon>
    </lineage>
</organism>
<protein>
    <submittedName>
        <fullName evidence="2">GNAT superfamily N-acetyltransferase</fullName>
    </submittedName>
</protein>
<evidence type="ECO:0000259" key="1">
    <source>
        <dbReference type="Pfam" id="PF00583"/>
    </source>
</evidence>
<dbReference type="AlphaFoldDB" id="A0A8I0PH24"/>
<dbReference type="Proteomes" id="UP000629287">
    <property type="component" value="Unassembled WGS sequence"/>
</dbReference>
<dbReference type="RefSeq" id="WP_233443488.1">
    <property type="nucleotide sequence ID" value="NZ_JADBGF010000001.1"/>
</dbReference>
<reference evidence="2 3" key="1">
    <citation type="submission" date="2020-10" db="EMBL/GenBank/DDBJ databases">
        <title>Sequencing the genomes of 1000 actinobacteria strains.</title>
        <authorList>
            <person name="Klenk H.-P."/>
        </authorList>
    </citation>
    <scope>NUCLEOTIDE SEQUENCE [LARGE SCALE GENOMIC DNA]</scope>
    <source>
        <strain evidence="2 3">DSM 41803</strain>
    </source>
</reference>
<dbReference type="EMBL" id="JADBGF010000001">
    <property type="protein sequence ID" value="MBE1602160.1"/>
    <property type="molecule type" value="Genomic_DNA"/>
</dbReference>
<proteinExistence type="predicted"/>
<keyword evidence="2" id="KW-0808">Transferase</keyword>
<gene>
    <name evidence="2" type="ORF">H4687_008289</name>
</gene>
<name>A0A8I0PH24_9ACTN</name>
<keyword evidence="3" id="KW-1185">Reference proteome</keyword>
<evidence type="ECO:0000313" key="2">
    <source>
        <dbReference type="EMBL" id="MBE1602160.1"/>
    </source>
</evidence>
<accession>A0A8I0PH24</accession>
<evidence type="ECO:0000313" key="3">
    <source>
        <dbReference type="Proteomes" id="UP000629287"/>
    </source>
</evidence>
<dbReference type="Pfam" id="PF00583">
    <property type="entry name" value="Acetyltransf_1"/>
    <property type="match status" value="1"/>
</dbReference>
<dbReference type="InterPro" id="IPR016181">
    <property type="entry name" value="Acyl_CoA_acyltransferase"/>
</dbReference>
<dbReference type="SUPFAM" id="SSF55729">
    <property type="entry name" value="Acyl-CoA N-acyltransferases (Nat)"/>
    <property type="match status" value="1"/>
</dbReference>
<dbReference type="GeneID" id="86833798"/>
<dbReference type="Gene3D" id="3.40.630.30">
    <property type="match status" value="1"/>
</dbReference>
<comment type="caution">
    <text evidence="2">The sequence shown here is derived from an EMBL/GenBank/DDBJ whole genome shotgun (WGS) entry which is preliminary data.</text>
</comment>
<sequence>MTGTDMVRLQLDVTGFDLARFQPYVDRCRTSGIRLTTLSELGDTPRHRRALYELNKECSADIPGRGPFFAYDEYHRLRFEVPAYDPRGVVLALDSLDGDRWIGMAATSDRRRSGFVFNEMTGVRAPHRGRGISVAMKTFGIGFAGICGVSTVRTVHHPANARAIAMNRTLGYVDADR</sequence>
<dbReference type="GO" id="GO:0016747">
    <property type="term" value="F:acyltransferase activity, transferring groups other than amino-acyl groups"/>
    <property type="evidence" value="ECO:0007669"/>
    <property type="project" value="InterPro"/>
</dbReference>
<dbReference type="InterPro" id="IPR000182">
    <property type="entry name" value="GNAT_dom"/>
</dbReference>
<feature type="domain" description="N-acetyltransferase" evidence="1">
    <location>
        <begin position="67"/>
        <end position="172"/>
    </location>
</feature>